<dbReference type="PROSITE" id="PS51000">
    <property type="entry name" value="HTH_DEOR_2"/>
    <property type="match status" value="1"/>
</dbReference>
<dbReference type="InterPro" id="IPR050313">
    <property type="entry name" value="Carb_Metab_HTH_regulators"/>
</dbReference>
<proteinExistence type="predicted"/>
<dbReference type="InterPro" id="IPR001034">
    <property type="entry name" value="DeoR_HTH"/>
</dbReference>
<dbReference type="InterPro" id="IPR037171">
    <property type="entry name" value="NagB/RpiA_transferase-like"/>
</dbReference>
<dbReference type="Pfam" id="PF08220">
    <property type="entry name" value="HTH_DeoR"/>
    <property type="match status" value="1"/>
</dbReference>
<gene>
    <name evidence="4" type="ORF">KDL01_00645</name>
</gene>
<evidence type="ECO:0000313" key="5">
    <source>
        <dbReference type="Proteomes" id="UP000675781"/>
    </source>
</evidence>
<comment type="caution">
    <text evidence="4">The sequence shown here is derived from an EMBL/GenBank/DDBJ whole genome shotgun (WGS) entry which is preliminary data.</text>
</comment>
<keyword evidence="2" id="KW-0804">Transcription</keyword>
<name>A0A941EMH5_9ACTN</name>
<dbReference type="EMBL" id="JAGSOG010000002">
    <property type="protein sequence ID" value="MBR7831744.1"/>
    <property type="molecule type" value="Genomic_DNA"/>
</dbReference>
<dbReference type="Pfam" id="PF00455">
    <property type="entry name" value="DeoRC"/>
    <property type="match status" value="1"/>
</dbReference>
<evidence type="ECO:0000256" key="1">
    <source>
        <dbReference type="ARBA" id="ARBA00023015"/>
    </source>
</evidence>
<dbReference type="GO" id="GO:0003700">
    <property type="term" value="F:DNA-binding transcription factor activity"/>
    <property type="evidence" value="ECO:0007669"/>
    <property type="project" value="InterPro"/>
</dbReference>
<sequence>MQPSDPDTTPRTAGRKRSERMRRLLALLAGRVQEAPLTLDELVAELGVSKATLRRDLAALEDEQLVVRTHGGVRAREGGALEIPVRLRTAQASVAKQAIGRVTARLIPSGEQHTLAVCGGTTTTEVIRALRRRTGLTVITNALPLAAEAAAWSNIRVIITGGLVRAHSLEAVGPLSEGAFNSFTVATAVLGADGVSAEHGVTTHDETEARANRAMLSRAQRVIVVADGTKIGRSTHAPLADLARVDDLVTDKHADAAELDRIRGAGVRVHVA</sequence>
<evidence type="ECO:0000259" key="3">
    <source>
        <dbReference type="PROSITE" id="PS51000"/>
    </source>
</evidence>
<accession>A0A941EMH5</accession>
<keyword evidence="5" id="KW-1185">Reference proteome</keyword>
<organism evidence="4 5">
    <name type="scientific">Actinospica durhamensis</name>
    <dbReference type="NCBI Taxonomy" id="1508375"/>
    <lineage>
        <taxon>Bacteria</taxon>
        <taxon>Bacillati</taxon>
        <taxon>Actinomycetota</taxon>
        <taxon>Actinomycetes</taxon>
        <taxon>Catenulisporales</taxon>
        <taxon>Actinospicaceae</taxon>
        <taxon>Actinospica</taxon>
    </lineage>
</organism>
<dbReference type="InterPro" id="IPR011991">
    <property type="entry name" value="ArsR-like_HTH"/>
</dbReference>
<dbReference type="RefSeq" id="WP_212526278.1">
    <property type="nucleotide sequence ID" value="NZ_JAGSOG010000002.1"/>
</dbReference>
<dbReference type="AlphaFoldDB" id="A0A941EMH5"/>
<dbReference type="SMART" id="SM01134">
    <property type="entry name" value="DeoRC"/>
    <property type="match status" value="1"/>
</dbReference>
<protein>
    <submittedName>
        <fullName evidence="4">DeoR/GlpR transcriptional regulator</fullName>
    </submittedName>
</protein>
<dbReference type="CDD" id="cd00090">
    <property type="entry name" value="HTH_ARSR"/>
    <property type="match status" value="1"/>
</dbReference>
<evidence type="ECO:0000256" key="2">
    <source>
        <dbReference type="ARBA" id="ARBA00023163"/>
    </source>
</evidence>
<dbReference type="SUPFAM" id="SSF46785">
    <property type="entry name" value="Winged helix' DNA-binding domain"/>
    <property type="match status" value="1"/>
</dbReference>
<dbReference type="Proteomes" id="UP000675781">
    <property type="component" value="Unassembled WGS sequence"/>
</dbReference>
<dbReference type="SUPFAM" id="SSF100950">
    <property type="entry name" value="NagB/RpiA/CoA transferase-like"/>
    <property type="match status" value="1"/>
</dbReference>
<dbReference type="InterPro" id="IPR014036">
    <property type="entry name" value="DeoR-like_C"/>
</dbReference>
<dbReference type="InterPro" id="IPR036390">
    <property type="entry name" value="WH_DNA-bd_sf"/>
</dbReference>
<dbReference type="PRINTS" id="PR00037">
    <property type="entry name" value="HTHLACR"/>
</dbReference>
<evidence type="ECO:0000313" key="4">
    <source>
        <dbReference type="EMBL" id="MBR7831744.1"/>
    </source>
</evidence>
<dbReference type="Gene3D" id="3.40.50.1360">
    <property type="match status" value="1"/>
</dbReference>
<dbReference type="Gene3D" id="1.10.10.10">
    <property type="entry name" value="Winged helix-like DNA-binding domain superfamily/Winged helix DNA-binding domain"/>
    <property type="match status" value="1"/>
</dbReference>
<dbReference type="PANTHER" id="PTHR30363:SF44">
    <property type="entry name" value="AGA OPERON TRANSCRIPTIONAL REPRESSOR-RELATED"/>
    <property type="match status" value="1"/>
</dbReference>
<dbReference type="InterPro" id="IPR036388">
    <property type="entry name" value="WH-like_DNA-bd_sf"/>
</dbReference>
<dbReference type="PANTHER" id="PTHR30363">
    <property type="entry name" value="HTH-TYPE TRANSCRIPTIONAL REGULATOR SRLR-RELATED"/>
    <property type="match status" value="1"/>
</dbReference>
<feature type="domain" description="HTH deoR-type" evidence="3">
    <location>
        <begin position="20"/>
        <end position="75"/>
    </location>
</feature>
<keyword evidence="1" id="KW-0805">Transcription regulation</keyword>
<dbReference type="SMART" id="SM00420">
    <property type="entry name" value="HTH_DEOR"/>
    <property type="match status" value="1"/>
</dbReference>
<reference evidence="4" key="1">
    <citation type="submission" date="2021-04" db="EMBL/GenBank/DDBJ databases">
        <title>Genome based classification of Actinospica acidithermotolerans sp. nov., an actinobacterium isolated from an Indonesian hot spring.</title>
        <authorList>
            <person name="Kusuma A.B."/>
            <person name="Putra K.E."/>
            <person name="Nafisah S."/>
            <person name="Loh J."/>
            <person name="Nouioui I."/>
            <person name="Goodfellow M."/>
        </authorList>
    </citation>
    <scope>NUCLEOTIDE SEQUENCE</scope>
    <source>
        <strain evidence="4">CSCA 57</strain>
    </source>
</reference>